<organism evidence="1 2">
    <name type="scientific">Vaccinium darrowii</name>
    <dbReference type="NCBI Taxonomy" id="229202"/>
    <lineage>
        <taxon>Eukaryota</taxon>
        <taxon>Viridiplantae</taxon>
        <taxon>Streptophyta</taxon>
        <taxon>Embryophyta</taxon>
        <taxon>Tracheophyta</taxon>
        <taxon>Spermatophyta</taxon>
        <taxon>Magnoliopsida</taxon>
        <taxon>eudicotyledons</taxon>
        <taxon>Gunneridae</taxon>
        <taxon>Pentapetalae</taxon>
        <taxon>asterids</taxon>
        <taxon>Ericales</taxon>
        <taxon>Ericaceae</taxon>
        <taxon>Vaccinioideae</taxon>
        <taxon>Vaccinieae</taxon>
        <taxon>Vaccinium</taxon>
    </lineage>
</organism>
<protein>
    <submittedName>
        <fullName evidence="1">Uncharacterized protein</fullName>
    </submittedName>
</protein>
<dbReference type="EMBL" id="CM037155">
    <property type="protein sequence ID" value="KAH7847209.1"/>
    <property type="molecule type" value="Genomic_DNA"/>
</dbReference>
<dbReference type="Proteomes" id="UP000828048">
    <property type="component" value="Chromosome 5"/>
</dbReference>
<evidence type="ECO:0000313" key="2">
    <source>
        <dbReference type="Proteomes" id="UP000828048"/>
    </source>
</evidence>
<proteinExistence type="predicted"/>
<accession>A0ACB7Y0Z3</accession>
<comment type="caution">
    <text evidence="1">The sequence shown here is derived from an EMBL/GenBank/DDBJ whole genome shotgun (WGS) entry which is preliminary data.</text>
</comment>
<sequence>MLFHSFLICLLENPVFSVRILLSIIDFGIGLIWRLYNGRELSRYSSLKLFSIALLVLLSRSIVQMLYSADFTSRYYMGPELLIDLQDYDYSSDMRSLGCLFP</sequence>
<reference evidence="1 2" key="1">
    <citation type="journal article" date="2021" name="Hortic Res">
        <title>High-quality reference genome and annotation aids understanding of berry development for evergreen blueberry (Vaccinium darrowii).</title>
        <authorList>
            <person name="Yu J."/>
            <person name="Hulse-Kemp A.M."/>
            <person name="Babiker E."/>
            <person name="Staton M."/>
        </authorList>
    </citation>
    <scope>NUCLEOTIDE SEQUENCE [LARGE SCALE GENOMIC DNA]</scope>
    <source>
        <strain evidence="2">cv. NJ 8807/NJ 8810</strain>
        <tissue evidence="1">Young leaf</tissue>
    </source>
</reference>
<name>A0ACB7Y0Z3_9ERIC</name>
<keyword evidence="2" id="KW-1185">Reference proteome</keyword>
<evidence type="ECO:0000313" key="1">
    <source>
        <dbReference type="EMBL" id="KAH7847209.1"/>
    </source>
</evidence>
<gene>
    <name evidence="1" type="ORF">Vadar_023302</name>
</gene>